<dbReference type="RefSeq" id="WP_228427232.1">
    <property type="nucleotide sequence ID" value="NZ_JAJFNJ020000003.1"/>
</dbReference>
<protein>
    <submittedName>
        <fullName evidence="1">Uncharacterized protein</fullName>
    </submittedName>
</protein>
<evidence type="ECO:0000313" key="2">
    <source>
        <dbReference type="Proteomes" id="UP001297361"/>
    </source>
</evidence>
<reference evidence="1" key="2">
    <citation type="submission" date="2024-01" db="EMBL/GenBank/DDBJ databases">
        <title>Long-read genome sequencing of X. campestris pv. papavericola.</title>
        <authorList>
            <person name="Hussain R.M.F."/>
            <person name="Greer S."/>
            <person name="Harrison J."/>
            <person name="Grant M."/>
            <person name="Vicente J."/>
            <person name="Studholme D.J."/>
        </authorList>
    </citation>
    <scope>NUCLEOTIDE SEQUENCE</scope>
    <source>
        <strain evidence="1">NCPPB 2970</strain>
    </source>
</reference>
<accession>A0AAJ2X6M0</accession>
<organism evidence="1 2">
    <name type="scientific">Xanthomonas campestris pv. papavericola</name>
    <dbReference type="NCBI Taxonomy" id="487881"/>
    <lineage>
        <taxon>Bacteria</taxon>
        <taxon>Pseudomonadati</taxon>
        <taxon>Pseudomonadota</taxon>
        <taxon>Gammaproteobacteria</taxon>
        <taxon>Lysobacterales</taxon>
        <taxon>Lysobacteraceae</taxon>
        <taxon>Xanthomonas</taxon>
    </lineage>
</organism>
<name>A0AAJ2X6M0_XANCA</name>
<comment type="caution">
    <text evidence="1">The sequence shown here is derived from an EMBL/GenBank/DDBJ whole genome shotgun (WGS) entry which is preliminary data.</text>
</comment>
<sequence>MTFELQYRIGRRWVVIAVHATRNAARDDAAQRIAFLVADGFKHGDVVRDFRVRGVSQQVAA</sequence>
<gene>
    <name evidence="1" type="ORF">LLE72_019020</name>
</gene>
<dbReference type="Proteomes" id="UP001297361">
    <property type="component" value="Unassembled WGS sequence"/>
</dbReference>
<dbReference type="EMBL" id="JAJFNJ020000003">
    <property type="protein sequence ID" value="MEC3889784.1"/>
    <property type="molecule type" value="Genomic_DNA"/>
</dbReference>
<evidence type="ECO:0000313" key="1">
    <source>
        <dbReference type="EMBL" id="MEC3889784.1"/>
    </source>
</evidence>
<reference evidence="1" key="1">
    <citation type="submission" date="2021-10" db="EMBL/GenBank/DDBJ databases">
        <authorList>
            <person name="Hussein R."/>
            <person name="Harrison J."/>
            <person name="Studholme D.J."/>
            <person name="Vicente J."/>
            <person name="Grant M."/>
        </authorList>
    </citation>
    <scope>NUCLEOTIDE SEQUENCE</scope>
    <source>
        <strain evidence="1">NCPPB 2970</strain>
    </source>
</reference>
<proteinExistence type="predicted"/>
<dbReference type="AlphaFoldDB" id="A0AAJ2X6M0"/>